<organism evidence="1 2">
    <name type="scientific">Polyangium fumosum</name>
    <dbReference type="NCBI Taxonomy" id="889272"/>
    <lineage>
        <taxon>Bacteria</taxon>
        <taxon>Pseudomonadati</taxon>
        <taxon>Myxococcota</taxon>
        <taxon>Polyangia</taxon>
        <taxon>Polyangiales</taxon>
        <taxon>Polyangiaceae</taxon>
        <taxon>Polyangium</taxon>
    </lineage>
</organism>
<dbReference type="EMBL" id="SSMQ01000058">
    <property type="protein sequence ID" value="TKC99308.1"/>
    <property type="molecule type" value="Genomic_DNA"/>
</dbReference>
<dbReference type="Proteomes" id="UP000309215">
    <property type="component" value="Unassembled WGS sequence"/>
</dbReference>
<proteinExistence type="predicted"/>
<gene>
    <name evidence="1" type="ORF">E8A74_38485</name>
</gene>
<comment type="caution">
    <text evidence="1">The sequence shown here is derived from an EMBL/GenBank/DDBJ whole genome shotgun (WGS) entry which is preliminary data.</text>
</comment>
<protein>
    <submittedName>
        <fullName evidence="1">Uncharacterized protein</fullName>
    </submittedName>
</protein>
<dbReference type="RefSeq" id="WP_136934097.1">
    <property type="nucleotide sequence ID" value="NZ_SSMQ01000058.1"/>
</dbReference>
<dbReference type="OrthoDB" id="5521411at2"/>
<dbReference type="AlphaFoldDB" id="A0A4U1IXQ3"/>
<evidence type="ECO:0000313" key="2">
    <source>
        <dbReference type="Proteomes" id="UP000309215"/>
    </source>
</evidence>
<evidence type="ECO:0000313" key="1">
    <source>
        <dbReference type="EMBL" id="TKC99308.1"/>
    </source>
</evidence>
<sequence>MDPEERAFVEPHSKLLIKSLDRTRSFAEAVEDFRKLESEFVTRASYNEFQVRETRRRIAETILLLVHDKRPPFDACREAWNDLVRLGFSGIDLECSMSWFYADGCAYDERPDEGLVVLEPLLAKLERLLEETKGSGVEYPARLYENELERLGNLRDALAAQKRGEVIPWLETRRADEAAPPITPEEEEADALYDAFWKAHRAAYKAFRDSNNRSFADISAGYRRVEAEFVARAGEGEAFEDCVDAIKARTAEEILRAACELRAPFHVCRDAWDVFVRLGQDKSWMYPEMYVETCLNSNEPEAGLAVVEPWITEIERKLQACKEPLRPPGKTSVELERQRKELCEIRDKLTAMRRGGEPST</sequence>
<reference evidence="1 2" key="1">
    <citation type="submission" date="2019-04" db="EMBL/GenBank/DDBJ databases">
        <authorList>
            <person name="Li Y."/>
            <person name="Wang J."/>
        </authorList>
    </citation>
    <scope>NUCLEOTIDE SEQUENCE [LARGE SCALE GENOMIC DNA]</scope>
    <source>
        <strain evidence="1 2">DSM 14668</strain>
    </source>
</reference>
<name>A0A4U1IXQ3_9BACT</name>
<keyword evidence="2" id="KW-1185">Reference proteome</keyword>
<accession>A0A4U1IXQ3</accession>